<dbReference type="Gene3D" id="3.40.50.2020">
    <property type="match status" value="1"/>
</dbReference>
<dbReference type="AlphaFoldDB" id="A0A3A4KCC3"/>
<dbReference type="InterPro" id="IPR029057">
    <property type="entry name" value="PRTase-like"/>
</dbReference>
<protein>
    <submittedName>
        <fullName evidence="1">Phosphoribosyltransferase</fullName>
    </submittedName>
</protein>
<gene>
    <name evidence="1" type="ORF">D5S18_29090</name>
</gene>
<reference evidence="1 2" key="1">
    <citation type="submission" date="2018-09" db="EMBL/GenBank/DDBJ databases">
        <title>YIM PH21274 draft genome.</title>
        <authorList>
            <person name="Miao C."/>
        </authorList>
    </citation>
    <scope>NUCLEOTIDE SEQUENCE [LARGE SCALE GENOMIC DNA]</scope>
    <source>
        <strain evidence="1 2">YIM PH 21724</strain>
    </source>
</reference>
<dbReference type="SUPFAM" id="SSF53271">
    <property type="entry name" value="PRTase-like"/>
    <property type="match status" value="1"/>
</dbReference>
<keyword evidence="1" id="KW-0328">Glycosyltransferase</keyword>
<accession>A0A3A4KCC3</accession>
<organism evidence="1 2">
    <name type="scientific">Nocardia panacis</name>
    <dbReference type="NCBI Taxonomy" id="2340916"/>
    <lineage>
        <taxon>Bacteria</taxon>
        <taxon>Bacillati</taxon>
        <taxon>Actinomycetota</taxon>
        <taxon>Actinomycetes</taxon>
        <taxon>Mycobacteriales</taxon>
        <taxon>Nocardiaceae</taxon>
        <taxon>Nocardia</taxon>
    </lineage>
</organism>
<evidence type="ECO:0000313" key="1">
    <source>
        <dbReference type="EMBL" id="RJO69942.1"/>
    </source>
</evidence>
<keyword evidence="2" id="KW-1185">Reference proteome</keyword>
<name>A0A3A4KCC3_9NOCA</name>
<dbReference type="Proteomes" id="UP000266677">
    <property type="component" value="Unassembled WGS sequence"/>
</dbReference>
<dbReference type="CDD" id="cd06223">
    <property type="entry name" value="PRTases_typeI"/>
    <property type="match status" value="1"/>
</dbReference>
<proteinExistence type="predicted"/>
<keyword evidence="1" id="KW-0808">Transferase</keyword>
<sequence length="118" mass="13145">MELQKFLLEPGPGSDNKHQLVADRFTVPDRWRDVVDGKNILIVDDTWTTGSSAQGAAIAVKGAGASSVTVLCVDRWLRHDWEDHRTLIDTLDNPYDPLICPVVGRVCSRSADFRLTRV</sequence>
<evidence type="ECO:0000313" key="2">
    <source>
        <dbReference type="Proteomes" id="UP000266677"/>
    </source>
</evidence>
<dbReference type="GO" id="GO:0016757">
    <property type="term" value="F:glycosyltransferase activity"/>
    <property type="evidence" value="ECO:0007669"/>
    <property type="project" value="UniProtKB-KW"/>
</dbReference>
<comment type="caution">
    <text evidence="1">The sequence shown here is derived from an EMBL/GenBank/DDBJ whole genome shotgun (WGS) entry which is preliminary data.</text>
</comment>
<dbReference type="EMBL" id="QZFU01000041">
    <property type="protein sequence ID" value="RJO69942.1"/>
    <property type="molecule type" value="Genomic_DNA"/>
</dbReference>
<dbReference type="InterPro" id="IPR000836">
    <property type="entry name" value="PRTase_dom"/>
</dbReference>